<keyword evidence="2" id="KW-1185">Reference proteome</keyword>
<evidence type="ECO:0000313" key="1">
    <source>
        <dbReference type="EMBL" id="KAI5659871.1"/>
    </source>
</evidence>
<reference evidence="2" key="1">
    <citation type="journal article" date="2023" name="Nat. Plants">
        <title>Single-cell RNA sequencing provides a high-resolution roadmap for understanding the multicellular compartmentation of specialized metabolism.</title>
        <authorList>
            <person name="Sun S."/>
            <person name="Shen X."/>
            <person name="Li Y."/>
            <person name="Li Y."/>
            <person name="Wang S."/>
            <person name="Li R."/>
            <person name="Zhang H."/>
            <person name="Shen G."/>
            <person name="Guo B."/>
            <person name="Wei J."/>
            <person name="Xu J."/>
            <person name="St-Pierre B."/>
            <person name="Chen S."/>
            <person name="Sun C."/>
        </authorList>
    </citation>
    <scope>NUCLEOTIDE SEQUENCE [LARGE SCALE GENOMIC DNA]</scope>
</reference>
<comment type="caution">
    <text evidence="1">The sequence shown here is derived from an EMBL/GenBank/DDBJ whole genome shotgun (WGS) entry which is preliminary data.</text>
</comment>
<accession>A0ACC0AGZ2</accession>
<organism evidence="1 2">
    <name type="scientific">Catharanthus roseus</name>
    <name type="common">Madagascar periwinkle</name>
    <name type="synonym">Vinca rosea</name>
    <dbReference type="NCBI Taxonomy" id="4058"/>
    <lineage>
        <taxon>Eukaryota</taxon>
        <taxon>Viridiplantae</taxon>
        <taxon>Streptophyta</taxon>
        <taxon>Embryophyta</taxon>
        <taxon>Tracheophyta</taxon>
        <taxon>Spermatophyta</taxon>
        <taxon>Magnoliopsida</taxon>
        <taxon>eudicotyledons</taxon>
        <taxon>Gunneridae</taxon>
        <taxon>Pentapetalae</taxon>
        <taxon>asterids</taxon>
        <taxon>lamiids</taxon>
        <taxon>Gentianales</taxon>
        <taxon>Apocynaceae</taxon>
        <taxon>Rauvolfioideae</taxon>
        <taxon>Vinceae</taxon>
        <taxon>Catharanthinae</taxon>
        <taxon>Catharanthus</taxon>
    </lineage>
</organism>
<dbReference type="EMBL" id="CM044706">
    <property type="protein sequence ID" value="KAI5659871.1"/>
    <property type="molecule type" value="Genomic_DNA"/>
</dbReference>
<dbReference type="Proteomes" id="UP001060085">
    <property type="component" value="Linkage Group LG06"/>
</dbReference>
<proteinExistence type="predicted"/>
<sequence>MNIIVTPRELSTPWWWVYWKKPTKITTYVLNCDGSFKQKKYGSSAYILRSSQGVPLLAASMPCPVNGLPILFHEAKAILDGIIEVTQSFPYIEELEIRSDSRSIINAINQNDADFRTVFGAGTIEIIYQIRRLTKEKLKSYKFVWVEREANLAADFLAKIVNKKRSKRLRYENLDKFPDELKIICRDDSNNIGRVRTAKTPNMVV</sequence>
<evidence type="ECO:0000313" key="2">
    <source>
        <dbReference type="Proteomes" id="UP001060085"/>
    </source>
</evidence>
<protein>
    <submittedName>
        <fullName evidence="1">Uncharacterized protein</fullName>
    </submittedName>
</protein>
<name>A0ACC0AGZ2_CATRO</name>
<gene>
    <name evidence="1" type="ORF">M9H77_28664</name>
</gene>